<evidence type="ECO:0000313" key="1">
    <source>
        <dbReference type="EMBL" id="KZL65530.1"/>
    </source>
</evidence>
<dbReference type="EMBL" id="LFIV01000216">
    <property type="protein sequence ID" value="KZL65530.1"/>
    <property type="molecule type" value="Genomic_DNA"/>
</dbReference>
<sequence length="159" mass="17435">MAPPPSFADIRKSIKATAEAFLASYEDGSAQNDATIINRNVTPDCTRHLLPSSVPEVLGLPADFSINNQTFQDVFAKDIKFLKFRNGVISNLVIDTEARRAAFTAVSEVAVVDREESYPFECSFTLYFTEDGSKIRKVIEFLDKDGTVKMAKTSSGGPS</sequence>
<reference evidence="1 2" key="1">
    <citation type="submission" date="2015-06" db="EMBL/GenBank/DDBJ databases">
        <title>Survival trade-offs in plant roots during colonization by closely related pathogenic and mutualistic fungi.</title>
        <authorList>
            <person name="Hacquard S."/>
            <person name="Kracher B."/>
            <person name="Hiruma K."/>
            <person name="Weinman A."/>
            <person name="Muench P."/>
            <person name="Garrido Oter R."/>
            <person name="Ver Loren van Themaat E."/>
            <person name="Dallerey J.-F."/>
            <person name="Damm U."/>
            <person name="Henrissat B."/>
            <person name="Lespinet O."/>
            <person name="Thon M."/>
            <person name="Kemen E."/>
            <person name="McHardy A.C."/>
            <person name="Schulze-Lefert P."/>
            <person name="O'Connell R.J."/>
        </authorList>
    </citation>
    <scope>NUCLEOTIDE SEQUENCE [LARGE SCALE GENOMIC DNA]</scope>
    <source>
        <strain evidence="1 2">0861</strain>
    </source>
</reference>
<proteinExistence type="predicted"/>
<keyword evidence="2" id="KW-1185">Reference proteome</keyword>
<dbReference type="Proteomes" id="UP000076552">
    <property type="component" value="Unassembled WGS sequence"/>
</dbReference>
<evidence type="ECO:0008006" key="3">
    <source>
        <dbReference type="Google" id="ProtNLM"/>
    </source>
</evidence>
<dbReference type="OrthoDB" id="3758478at2759"/>
<name>A0A166NCC2_9PEZI</name>
<protein>
    <recommendedName>
        <fullName evidence="3">SnoaL-like domain-containing protein</fullName>
    </recommendedName>
</protein>
<comment type="caution">
    <text evidence="1">The sequence shown here is derived from an EMBL/GenBank/DDBJ whole genome shotgun (WGS) entry which is preliminary data.</text>
</comment>
<accession>A0A166NCC2</accession>
<organism evidence="1 2">
    <name type="scientific">Colletotrichum tofieldiae</name>
    <dbReference type="NCBI Taxonomy" id="708197"/>
    <lineage>
        <taxon>Eukaryota</taxon>
        <taxon>Fungi</taxon>
        <taxon>Dikarya</taxon>
        <taxon>Ascomycota</taxon>
        <taxon>Pezizomycotina</taxon>
        <taxon>Sordariomycetes</taxon>
        <taxon>Hypocreomycetidae</taxon>
        <taxon>Glomerellales</taxon>
        <taxon>Glomerellaceae</taxon>
        <taxon>Colletotrichum</taxon>
        <taxon>Colletotrichum spaethianum species complex</taxon>
    </lineage>
</organism>
<dbReference type="AlphaFoldDB" id="A0A166NCC2"/>
<gene>
    <name evidence="1" type="ORF">CT0861_05035</name>
</gene>
<evidence type="ECO:0000313" key="2">
    <source>
        <dbReference type="Proteomes" id="UP000076552"/>
    </source>
</evidence>